<dbReference type="GO" id="GO:0042602">
    <property type="term" value="F:riboflavin reductase (NADPH) activity"/>
    <property type="evidence" value="ECO:0007669"/>
    <property type="project" value="TreeGrafter"/>
</dbReference>
<evidence type="ECO:0000259" key="1">
    <source>
        <dbReference type="Pfam" id="PF13460"/>
    </source>
</evidence>
<dbReference type="Pfam" id="PF13460">
    <property type="entry name" value="NAD_binding_10"/>
    <property type="match status" value="1"/>
</dbReference>
<dbReference type="PANTHER" id="PTHR43355">
    <property type="entry name" value="FLAVIN REDUCTASE (NADPH)"/>
    <property type="match status" value="1"/>
</dbReference>
<dbReference type="AlphaFoldDB" id="A0A6G4XFF0"/>
<proteinExistence type="predicted"/>
<evidence type="ECO:0000313" key="2">
    <source>
        <dbReference type="EMBL" id="NGO76265.1"/>
    </source>
</evidence>
<organism evidence="2 3">
    <name type="scientific">Streptomyces mesophilus</name>
    <dbReference type="NCBI Taxonomy" id="1775132"/>
    <lineage>
        <taxon>Bacteria</taxon>
        <taxon>Bacillati</taxon>
        <taxon>Actinomycetota</taxon>
        <taxon>Actinomycetes</taxon>
        <taxon>Kitasatosporales</taxon>
        <taxon>Streptomycetaceae</taxon>
        <taxon>Streptomyces</taxon>
    </lineage>
</organism>
<reference evidence="2 3" key="1">
    <citation type="submission" date="2020-02" db="EMBL/GenBank/DDBJ databases">
        <title>Whole-genome analyses of novel actinobacteria.</title>
        <authorList>
            <person name="Sahin N."/>
            <person name="Tokatli A."/>
        </authorList>
    </citation>
    <scope>NUCLEOTIDE SEQUENCE [LARGE SCALE GENOMIC DNA]</scope>
    <source>
        <strain evidence="2 3">YC504</strain>
    </source>
</reference>
<name>A0A6G4XFF0_9ACTN</name>
<dbReference type="InterPro" id="IPR051606">
    <property type="entry name" value="Polyketide_Oxido-like"/>
</dbReference>
<accession>A0A6G4XFF0</accession>
<dbReference type="RefSeq" id="WP_165331770.1">
    <property type="nucleotide sequence ID" value="NZ_JAAKZW010000031.1"/>
</dbReference>
<dbReference type="Gene3D" id="3.40.50.720">
    <property type="entry name" value="NAD(P)-binding Rossmann-like Domain"/>
    <property type="match status" value="1"/>
</dbReference>
<dbReference type="SUPFAM" id="SSF51735">
    <property type="entry name" value="NAD(P)-binding Rossmann-fold domains"/>
    <property type="match status" value="1"/>
</dbReference>
<sequence>MKLTVFGATGGIGQEIVRQALAAGHQVTAVVRDPARLSVQGERLEVFRADLSDAEGLRAAVAGRDAVLSGLGARGMKDARDGVAARLTRPVLRAMEAEGVRRLLVVSAAPLAGAAAEREPAVDRVMFRVISRVLKPVYDDLRVMEDELASSATDWTSVRPPKLVDKPVTGTYRTRTGGNPRSARTIGRADVAHAMLALIDDPGTVKQAVGVAY</sequence>
<dbReference type="EMBL" id="JAAKZW010000031">
    <property type="protein sequence ID" value="NGO76265.1"/>
    <property type="molecule type" value="Genomic_DNA"/>
</dbReference>
<dbReference type="InterPro" id="IPR036291">
    <property type="entry name" value="NAD(P)-bd_dom_sf"/>
</dbReference>
<keyword evidence="3" id="KW-1185">Reference proteome</keyword>
<evidence type="ECO:0000313" key="3">
    <source>
        <dbReference type="Proteomes" id="UP000481109"/>
    </source>
</evidence>
<dbReference type="GO" id="GO:0004074">
    <property type="term" value="F:biliverdin reductase [NAD(P)H] activity"/>
    <property type="evidence" value="ECO:0007669"/>
    <property type="project" value="TreeGrafter"/>
</dbReference>
<feature type="domain" description="NAD(P)-binding" evidence="1">
    <location>
        <begin position="7"/>
        <end position="202"/>
    </location>
</feature>
<protein>
    <submittedName>
        <fullName evidence="2">NAD(P)H-binding protein</fullName>
    </submittedName>
</protein>
<gene>
    <name evidence="2" type="ORF">G6045_11405</name>
</gene>
<dbReference type="InterPro" id="IPR016040">
    <property type="entry name" value="NAD(P)-bd_dom"/>
</dbReference>
<dbReference type="PANTHER" id="PTHR43355:SF2">
    <property type="entry name" value="FLAVIN REDUCTASE (NADPH)"/>
    <property type="match status" value="1"/>
</dbReference>
<dbReference type="Proteomes" id="UP000481109">
    <property type="component" value="Unassembled WGS sequence"/>
</dbReference>
<comment type="caution">
    <text evidence="2">The sequence shown here is derived from an EMBL/GenBank/DDBJ whole genome shotgun (WGS) entry which is preliminary data.</text>
</comment>